<dbReference type="Proteomes" id="UP001597051">
    <property type="component" value="Unassembled WGS sequence"/>
</dbReference>
<proteinExistence type="predicted"/>
<keyword evidence="3" id="KW-1185">Reference proteome</keyword>
<accession>A0ABW3IY91</accession>
<organism evidence="2 3">
    <name type="scientific">Flavobacterium myungsuense</name>
    <dbReference type="NCBI Taxonomy" id="651823"/>
    <lineage>
        <taxon>Bacteria</taxon>
        <taxon>Pseudomonadati</taxon>
        <taxon>Bacteroidota</taxon>
        <taxon>Flavobacteriia</taxon>
        <taxon>Flavobacteriales</taxon>
        <taxon>Flavobacteriaceae</taxon>
        <taxon>Flavobacterium</taxon>
    </lineage>
</organism>
<keyword evidence="1" id="KW-1133">Transmembrane helix</keyword>
<protein>
    <submittedName>
        <fullName evidence="2">Uncharacterized protein</fullName>
    </submittedName>
</protein>
<name>A0ABW3IY91_9FLAO</name>
<keyword evidence="1" id="KW-0812">Transmembrane</keyword>
<reference evidence="3" key="1">
    <citation type="journal article" date="2019" name="Int. J. Syst. Evol. Microbiol.">
        <title>The Global Catalogue of Microorganisms (GCM) 10K type strain sequencing project: providing services to taxonomists for standard genome sequencing and annotation.</title>
        <authorList>
            <consortium name="The Broad Institute Genomics Platform"/>
            <consortium name="The Broad Institute Genome Sequencing Center for Infectious Disease"/>
            <person name="Wu L."/>
            <person name="Ma J."/>
        </authorList>
    </citation>
    <scope>NUCLEOTIDE SEQUENCE [LARGE SCALE GENOMIC DNA]</scope>
    <source>
        <strain evidence="3">CECT 7649</strain>
    </source>
</reference>
<evidence type="ECO:0000313" key="3">
    <source>
        <dbReference type="Proteomes" id="UP001597051"/>
    </source>
</evidence>
<sequence>MKISSKVYQNVAIAFIVLSFCLIALKFSNYLEAYPSLNSELKPVGISLVFLSMGFSAVAKRKKANESKNN</sequence>
<dbReference type="RefSeq" id="WP_379754961.1">
    <property type="nucleotide sequence ID" value="NZ_JBHSYB010000016.1"/>
</dbReference>
<feature type="transmembrane region" description="Helical" evidence="1">
    <location>
        <begin position="12"/>
        <end position="31"/>
    </location>
</feature>
<gene>
    <name evidence="2" type="ORF">ACFQ0S_00440</name>
</gene>
<evidence type="ECO:0000256" key="1">
    <source>
        <dbReference type="SAM" id="Phobius"/>
    </source>
</evidence>
<dbReference type="EMBL" id="JBHTIZ010000004">
    <property type="protein sequence ID" value="MFD0982931.1"/>
    <property type="molecule type" value="Genomic_DNA"/>
</dbReference>
<evidence type="ECO:0000313" key="2">
    <source>
        <dbReference type="EMBL" id="MFD0982931.1"/>
    </source>
</evidence>
<comment type="caution">
    <text evidence="2">The sequence shown here is derived from an EMBL/GenBank/DDBJ whole genome shotgun (WGS) entry which is preliminary data.</text>
</comment>
<keyword evidence="1" id="KW-0472">Membrane</keyword>
<feature type="transmembrane region" description="Helical" evidence="1">
    <location>
        <begin position="43"/>
        <end position="59"/>
    </location>
</feature>